<gene>
    <name evidence="1" type="ORF">EJF14_20349</name>
</gene>
<keyword evidence="2" id="KW-1185">Reference proteome</keyword>
<reference evidence="2" key="1">
    <citation type="journal article" date="2019" name="MBio">
        <title>Comparative genomics for the elucidation of multidrug resistance (MDR) in Candida lusitaniae.</title>
        <authorList>
            <person name="Kannan A."/>
            <person name="Asner S.A."/>
            <person name="Trachsel E."/>
            <person name="Kelly S."/>
            <person name="Parker J."/>
            <person name="Sanglard D."/>
        </authorList>
    </citation>
    <scope>NUCLEOTIDE SEQUENCE [LARGE SCALE GENOMIC DNA]</scope>
    <source>
        <strain evidence="2">P1</strain>
    </source>
</reference>
<proteinExistence type="predicted"/>
<accession>A0ACD0WFV8</accession>
<protein>
    <submittedName>
        <fullName evidence="1">Lethal(2) giant larvae protein</fullName>
    </submittedName>
</protein>
<name>A0ACD0WFV8_CLALS</name>
<evidence type="ECO:0000313" key="2">
    <source>
        <dbReference type="Proteomes" id="UP000326582"/>
    </source>
</evidence>
<organism evidence="1 2">
    <name type="scientific">Clavispora lusitaniae</name>
    <name type="common">Candida lusitaniae</name>
    <dbReference type="NCBI Taxonomy" id="36911"/>
    <lineage>
        <taxon>Eukaryota</taxon>
        <taxon>Fungi</taxon>
        <taxon>Dikarya</taxon>
        <taxon>Ascomycota</taxon>
        <taxon>Saccharomycotina</taxon>
        <taxon>Pichiomycetes</taxon>
        <taxon>Metschnikowiaceae</taxon>
        <taxon>Clavispora</taxon>
    </lineage>
</organism>
<dbReference type="Proteomes" id="UP000326582">
    <property type="component" value="Chromosome 2"/>
</dbReference>
<dbReference type="EMBL" id="CP038485">
    <property type="protein sequence ID" value="QFZ26444.1"/>
    <property type="molecule type" value="Genomic_DNA"/>
</dbReference>
<evidence type="ECO:0000313" key="1">
    <source>
        <dbReference type="EMBL" id="QFZ26444.1"/>
    </source>
</evidence>
<sequence>MVTISRFLYPKSLPQLFMFNKLKSRKAPLSLSSVSNAIKSSSSSSLTPQLESKHLKVTSGDQLGLPMGSIDAIAFDPVQSLLAVGTKAKTVHVYGQQTVEVVFELNTRAEIAHLRFLKGIYLVCVETSGTITILSLHSKSILPTYSAPGTITAVESDPSMDWLIFGLANGSLFFYDVDRFNLTPFRVDNLQKVVLPKQKLSPVRSIQWHPRDIGTLLITYSHCAIQFSISGGGIKNSFTYISEPGTRGYAHSNGFATGNKKKLFGSPKPVVCEMNEAHYHPNGLHVVTVHADGSLVFWDANDGKLLEARTVKETGLHKPGDAVQIEENVGIKAKWIAAQDPEITSLLITGSSATSSDTVDILDFGYTLKYSLTSHEKQGAFYANPQEGRRVIKIDFYQRNRPEGTREVIKDILPVAAEAQPYFNGCHNPSSVFFISSLGSLYYSNYTNGRLQTSSLPPSLSSIVPPITFSDAQLVKRVEWFGLLPSKRTGYKGMLTGGASVNKGYPRTLGADENLHNIYITGHEDGSVNLFDMTSGEFHDDEAHVQISLKEVLDVEGRFSSYCIVSISCSFESRELLVGVGNGNVALCKFMKPNSNPITSIPSDYETCPVLHENGDAKIRDISKRLPNSSHSSFAPFALLVLGEEDYITSMKMSNAGFGAIGYKSGKLVVMDVTRGPAVILNSNIRQHLHSVTGECFVTAIEFAIMEYGQDGFSSLIMIVGTNAGGNLLLFKIIPQPNGGFQVAFADKTLGLNYKNADPDKPSGLDQLMPINASTGESTIATLDMFRKLGKGSAIPGYIVVGSSRDLRVLKTPKQKLAHKVVDETCLCNGVVQLRDRGAVLVSVTESGFLKLFSLPSLSETDVKIPNEIFSRLKKSRMSSLSSGSTVLGTGEILIQLSRTEVMSLLLYDESRNKPQKTKPTDSLFNENAIIPPRPTAGAMSWAKGQITLTSTSDLTSLIAGPNRRQPKHPESQLAYNISPEANPNQTYGAYNGVSSTPKPAEPYAQPTRRATATNPYAFGTQGFMRSIRDGIDSVEENVNSYASGLSEAMTETVEGQKKSLYSSALKSKFGF</sequence>